<accession>A0ABR9WMB8</accession>
<dbReference type="EMBL" id="JACYGY010000006">
    <property type="protein sequence ID" value="MBE9466665.1"/>
    <property type="molecule type" value="Genomic_DNA"/>
</dbReference>
<reference evidence="2" key="1">
    <citation type="submission" date="2023-07" db="EMBL/GenBank/DDBJ databases">
        <title>Dyadobacter sp. nov 'subterranea' isolated from contaminted grondwater.</title>
        <authorList>
            <person name="Szabo I."/>
            <person name="Al-Omari J."/>
            <person name="Szerdahelyi S.G."/>
            <person name="Rado J."/>
        </authorList>
    </citation>
    <scope>NUCLEOTIDE SEQUENCE [LARGE SCALE GENOMIC DNA]</scope>
    <source>
        <strain evidence="2">UP-52</strain>
    </source>
</reference>
<evidence type="ECO:0000313" key="1">
    <source>
        <dbReference type="EMBL" id="MBE9466665.1"/>
    </source>
</evidence>
<name>A0ABR9WMB8_9BACT</name>
<evidence type="ECO:0000313" key="2">
    <source>
        <dbReference type="Proteomes" id="UP000634134"/>
    </source>
</evidence>
<protein>
    <submittedName>
        <fullName evidence="1">IS66 family insertion sequence element accessory protein TnpB</fullName>
    </submittedName>
</protein>
<comment type="caution">
    <text evidence="1">The sequence shown here is derived from an EMBL/GenBank/DDBJ whole genome shotgun (WGS) entry which is preliminary data.</text>
</comment>
<organism evidence="1 2">
    <name type="scientific">Dyadobacter subterraneus</name>
    <dbReference type="NCBI Taxonomy" id="2773304"/>
    <lineage>
        <taxon>Bacteria</taxon>
        <taxon>Pseudomonadati</taxon>
        <taxon>Bacteroidota</taxon>
        <taxon>Cytophagia</taxon>
        <taxon>Cytophagales</taxon>
        <taxon>Spirosomataceae</taxon>
        <taxon>Dyadobacter</taxon>
    </lineage>
</organism>
<sequence>MFSLGSSHQYYLYRGDCDMRKGFDGLCSLVDSELGRVAPVAKYLSF</sequence>
<gene>
    <name evidence="1" type="ORF">IEE83_32795</name>
</gene>
<dbReference type="Proteomes" id="UP000634134">
    <property type="component" value="Unassembled WGS sequence"/>
</dbReference>
<keyword evidence="2" id="KW-1185">Reference proteome</keyword>
<proteinExistence type="predicted"/>